<dbReference type="EMBL" id="CP022022">
    <property type="protein sequence ID" value="ASF43908.1"/>
    <property type="molecule type" value="Genomic_DNA"/>
</dbReference>
<dbReference type="PANTHER" id="PTHR21666">
    <property type="entry name" value="PEPTIDASE-RELATED"/>
    <property type="match status" value="1"/>
</dbReference>
<dbReference type="Pfam" id="PF01551">
    <property type="entry name" value="Peptidase_M23"/>
    <property type="match status" value="1"/>
</dbReference>
<dbReference type="GO" id="GO:0004222">
    <property type="term" value="F:metalloendopeptidase activity"/>
    <property type="evidence" value="ECO:0007669"/>
    <property type="project" value="TreeGrafter"/>
</dbReference>
<dbReference type="Gene3D" id="2.70.70.10">
    <property type="entry name" value="Glucose Permease (Domain IIA)"/>
    <property type="match status" value="1"/>
</dbReference>
<gene>
    <name evidence="2" type="ORF">CBG49_12905</name>
</gene>
<evidence type="ECO:0000313" key="3">
    <source>
        <dbReference type="Proteomes" id="UP000197007"/>
    </source>
</evidence>
<evidence type="ECO:0000259" key="1">
    <source>
        <dbReference type="Pfam" id="PF01551"/>
    </source>
</evidence>
<organism evidence="2 3">
    <name type="scientific">Capnocytophaga endodontalis</name>
    <dbReference type="NCBI Taxonomy" id="2708117"/>
    <lineage>
        <taxon>Bacteria</taxon>
        <taxon>Pseudomonadati</taxon>
        <taxon>Bacteroidota</taxon>
        <taxon>Flavobacteriia</taxon>
        <taxon>Flavobacteriales</taxon>
        <taxon>Flavobacteriaceae</taxon>
        <taxon>Capnocytophaga</taxon>
    </lineage>
</organism>
<dbReference type="RefSeq" id="WP_088594788.1">
    <property type="nucleotide sequence ID" value="NZ_CP022022.1"/>
</dbReference>
<protein>
    <submittedName>
        <fullName evidence="2">Peptidase M23</fullName>
    </submittedName>
</protein>
<dbReference type="InterPro" id="IPR011055">
    <property type="entry name" value="Dup_hybrid_motif"/>
</dbReference>
<dbReference type="SUPFAM" id="SSF51261">
    <property type="entry name" value="Duplicated hybrid motif"/>
    <property type="match status" value="1"/>
</dbReference>
<dbReference type="InterPro" id="IPR050570">
    <property type="entry name" value="Cell_wall_metabolism_enzyme"/>
</dbReference>
<dbReference type="KEGG" id="capn:CBG49_12905"/>
<sequence length="570" mass="64406">MKKLITYHLTILLSLISYSLPLTLKGQEFKPIIPLNTKPLLAGTFAELRPNHFHGGIDLKTEGREGLQVLAADKGYISRIKVSPYGYGKMLYITHPSGYVTTYGHLQKYAPEVEAFVKQKQYAQQTYDIDIILDEKQFPVSQGDWVALSGNTGGSQGPHLHFEVRDTSDNGWNPLLFGFKDLIEDTTPPEIIHLYGYSLGKDAQIESTQLPRQINKTLQADHTYLADNISAIGTIGFGIQGFDRQNETMHRNGIYKVTLLLNGEVQFQTVLNKVNYNDTRYLNALIDYEMYTQKRGMVQRLYKLPNNRLDVYPIPPTKSNFGYLTIEEGKQYTATIIAEDFKGNTTTINIPIEGKREILKTPRPEPKGNKQVVATRDNYYELEHGSVYLPENTLYEDVQMLITSKKDSITVGDYRIPAQKYFTVTIKDDSYTPEEASKMFLSRGGSYEPTIYKDGVFTARVRNFGTFTLRKDVTAPTLKAVNFKNGGIVKADTLKILVSDNFSGFSSCSATLNGEWILFEYEPKNKCLTFHFSDIDTTKTDKYELIVNAKDKVGNVGTLKANFTKITTNN</sequence>
<reference evidence="3" key="1">
    <citation type="submission" date="2017-06" db="EMBL/GenBank/DDBJ databases">
        <title>Complete genome sequence of Capnocytophaga sp. KCOM 1579 (=ChDC OS43) isolated from a human refractory periapical abscess lesion.</title>
        <authorList>
            <person name="Kook J.-K."/>
            <person name="Park S.-N."/>
            <person name="Lim Y.K."/>
            <person name="Roh H."/>
        </authorList>
    </citation>
    <scope>NUCLEOTIDE SEQUENCE [LARGE SCALE GENOMIC DNA]</scope>
    <source>
        <strain evidence="3">ChDC OS43</strain>
    </source>
</reference>
<dbReference type="PANTHER" id="PTHR21666:SF285">
    <property type="entry name" value="M23 FAMILY METALLOPEPTIDASE"/>
    <property type="match status" value="1"/>
</dbReference>
<proteinExistence type="predicted"/>
<feature type="domain" description="M23ase beta-sheet core" evidence="1">
    <location>
        <begin position="53"/>
        <end position="121"/>
    </location>
</feature>
<dbReference type="InterPro" id="IPR016047">
    <property type="entry name" value="M23ase_b-sheet_dom"/>
</dbReference>
<dbReference type="CDD" id="cd12797">
    <property type="entry name" value="M23_peptidase"/>
    <property type="match status" value="1"/>
</dbReference>
<keyword evidence="3" id="KW-1185">Reference proteome</keyword>
<dbReference type="Proteomes" id="UP000197007">
    <property type="component" value="Chromosome"/>
</dbReference>
<accession>A0A1Z4BRL2</accession>
<name>A0A1Z4BRL2_9FLAO</name>
<dbReference type="AlphaFoldDB" id="A0A1Z4BRL2"/>
<evidence type="ECO:0000313" key="2">
    <source>
        <dbReference type="EMBL" id="ASF43908.1"/>
    </source>
</evidence>